<protein>
    <recommendedName>
        <fullName evidence="4">Mercuric transport protein MerT</fullName>
    </recommendedName>
</protein>
<dbReference type="STRING" id="234267.Acid_2427"/>
<sequence precursor="true">MKHTEKLAPLAAVASAISCMACCLPFGIAAAAGSAGLGMVLEPFRPYLMALSAGLLLFGLWQLYRKGRTCERRSRTSVAIFWACAVIVLTMVLAPQFLANLLADL</sequence>
<feature type="transmembrane region" description="Helical" evidence="1">
    <location>
        <begin position="47"/>
        <end position="64"/>
    </location>
</feature>
<dbReference type="OrthoDB" id="9813737at2"/>
<name>Q025B0_SOLUE</name>
<dbReference type="Gene3D" id="1.10.287.910">
    <property type="entry name" value="bacterial mercury transporter, merf"/>
    <property type="match status" value="1"/>
</dbReference>
<dbReference type="PROSITE" id="PS51257">
    <property type="entry name" value="PROKAR_LIPOPROTEIN"/>
    <property type="match status" value="1"/>
</dbReference>
<dbReference type="EMBL" id="CP000473">
    <property type="protein sequence ID" value="ABJ83416.1"/>
    <property type="molecule type" value="Genomic_DNA"/>
</dbReference>
<keyword evidence="1" id="KW-0472">Membrane</keyword>
<dbReference type="KEGG" id="sus:Acid_2427"/>
<organism evidence="3">
    <name type="scientific">Solibacter usitatus (strain Ellin6076)</name>
    <dbReference type="NCBI Taxonomy" id="234267"/>
    <lineage>
        <taxon>Bacteria</taxon>
        <taxon>Pseudomonadati</taxon>
        <taxon>Acidobacteriota</taxon>
        <taxon>Terriglobia</taxon>
        <taxon>Bryobacterales</taxon>
        <taxon>Solibacteraceae</taxon>
        <taxon>Candidatus Solibacter</taxon>
    </lineage>
</organism>
<proteinExistence type="predicted"/>
<feature type="signal peptide" evidence="2">
    <location>
        <begin position="1"/>
        <end position="21"/>
    </location>
</feature>
<gene>
    <name evidence="3" type="ordered locus">Acid_2427</name>
</gene>
<evidence type="ECO:0000256" key="1">
    <source>
        <dbReference type="SAM" id="Phobius"/>
    </source>
</evidence>
<keyword evidence="1" id="KW-0812">Transmembrane</keyword>
<feature type="chain" id="PRO_5004163676" description="Mercuric transport protein MerT" evidence="2">
    <location>
        <begin position="22"/>
        <end position="105"/>
    </location>
</feature>
<keyword evidence="2" id="KW-0732">Signal</keyword>
<evidence type="ECO:0000256" key="2">
    <source>
        <dbReference type="SAM" id="SignalP"/>
    </source>
</evidence>
<accession>Q025B0</accession>
<dbReference type="InParanoid" id="Q025B0"/>
<dbReference type="HOGENOM" id="CLU_2234816_0_0_0"/>
<keyword evidence="1" id="KW-1133">Transmembrane helix</keyword>
<evidence type="ECO:0000313" key="3">
    <source>
        <dbReference type="EMBL" id="ABJ83416.1"/>
    </source>
</evidence>
<evidence type="ECO:0008006" key="4">
    <source>
        <dbReference type="Google" id="ProtNLM"/>
    </source>
</evidence>
<feature type="transmembrane region" description="Helical" evidence="1">
    <location>
        <begin position="76"/>
        <end position="98"/>
    </location>
</feature>
<reference evidence="3" key="1">
    <citation type="submission" date="2006-10" db="EMBL/GenBank/DDBJ databases">
        <title>Complete sequence of Solibacter usitatus Ellin6076.</title>
        <authorList>
            <consortium name="US DOE Joint Genome Institute"/>
            <person name="Copeland A."/>
            <person name="Lucas S."/>
            <person name="Lapidus A."/>
            <person name="Barry K."/>
            <person name="Detter J.C."/>
            <person name="Glavina del Rio T."/>
            <person name="Hammon N."/>
            <person name="Israni S."/>
            <person name="Dalin E."/>
            <person name="Tice H."/>
            <person name="Pitluck S."/>
            <person name="Thompson L.S."/>
            <person name="Brettin T."/>
            <person name="Bruce D."/>
            <person name="Han C."/>
            <person name="Tapia R."/>
            <person name="Gilna P."/>
            <person name="Schmutz J."/>
            <person name="Larimer F."/>
            <person name="Land M."/>
            <person name="Hauser L."/>
            <person name="Kyrpides N."/>
            <person name="Mikhailova N."/>
            <person name="Janssen P.H."/>
            <person name="Kuske C.R."/>
            <person name="Richardson P."/>
        </authorList>
    </citation>
    <scope>NUCLEOTIDE SEQUENCE</scope>
    <source>
        <strain evidence="3">Ellin6076</strain>
    </source>
</reference>
<dbReference type="AlphaFoldDB" id="Q025B0"/>